<evidence type="ECO:0000313" key="2">
    <source>
        <dbReference type="EMBL" id="KAK7342921.1"/>
    </source>
</evidence>
<protein>
    <recommendedName>
        <fullName evidence="1">Fatty acyl-CoA reductase C-terminal domain-containing protein</fullName>
    </recommendedName>
</protein>
<dbReference type="EMBL" id="JAYMYR010000009">
    <property type="protein sequence ID" value="KAK7342921.1"/>
    <property type="molecule type" value="Genomic_DNA"/>
</dbReference>
<reference evidence="2 3" key="1">
    <citation type="submission" date="2024-01" db="EMBL/GenBank/DDBJ databases">
        <title>The genomes of 5 underutilized Papilionoideae crops provide insights into root nodulation and disease resistanc.</title>
        <authorList>
            <person name="Jiang F."/>
        </authorList>
    </citation>
    <scope>NUCLEOTIDE SEQUENCE [LARGE SCALE GENOMIC DNA]</scope>
    <source>
        <strain evidence="2">JINMINGXINNONG_FW02</strain>
        <tissue evidence="2">Leaves</tissue>
    </source>
</reference>
<dbReference type="GO" id="GO:0080019">
    <property type="term" value="F:alcohol-forming very long-chain fatty acyl-CoA reductase activity"/>
    <property type="evidence" value="ECO:0007669"/>
    <property type="project" value="InterPro"/>
</dbReference>
<dbReference type="GO" id="GO:0010345">
    <property type="term" value="P:suberin biosynthetic process"/>
    <property type="evidence" value="ECO:0007669"/>
    <property type="project" value="TreeGrafter"/>
</dbReference>
<dbReference type="PANTHER" id="PTHR11011">
    <property type="entry name" value="MALE STERILITY PROTEIN 2-RELATED"/>
    <property type="match status" value="1"/>
</dbReference>
<dbReference type="GO" id="GO:0035336">
    <property type="term" value="P:long-chain fatty-acyl-CoA metabolic process"/>
    <property type="evidence" value="ECO:0007669"/>
    <property type="project" value="TreeGrafter"/>
</dbReference>
<dbReference type="AlphaFoldDB" id="A0AAN9QQH6"/>
<dbReference type="InterPro" id="IPR033640">
    <property type="entry name" value="FAR_C"/>
</dbReference>
<sequence>MAEVESFTDFIRGKTIFVTGATGFVGKAYVCGEAEGLILEEPLHGDQMKKGSAKLDIKLEKQLIEDKLIELRMHETNKEAIKSVMQSFGLARSVAFLLLQHLCYHVPAYSKSSSQSAHKLLPPVCVTFDHVCCVDKIPVDMVVNFMIAASMALSKGLSQNLVYHIGSSLRNPFTVNDCVDVMYYYFTKYPFVDKYGKRIVVSKKLTLSSHLNELGQNKESKVAIKAEDLLKPFSTFKGIFDDKNAESLRMVTKRVGSMDGRFDFDPKSINWKDYMMNIHFPGLMKHSIKKVQFDLGIVPRLVSFLEPLNS</sequence>
<proteinExistence type="predicted"/>
<dbReference type="Pfam" id="PF03015">
    <property type="entry name" value="Sterile"/>
    <property type="match status" value="1"/>
</dbReference>
<feature type="domain" description="Fatty acyl-CoA reductase C-terminal" evidence="1">
    <location>
        <begin position="221"/>
        <end position="289"/>
    </location>
</feature>
<gene>
    <name evidence="2" type="ORF">VNO80_25879</name>
</gene>
<comment type="caution">
    <text evidence="2">The sequence shown here is derived from an EMBL/GenBank/DDBJ whole genome shotgun (WGS) entry which is preliminary data.</text>
</comment>
<dbReference type="PANTHER" id="PTHR11011:SF84">
    <property type="entry name" value="ACYL-COA REDUCTASE-LIKE PROTEIN, PUTATIVE-RELATED"/>
    <property type="match status" value="1"/>
</dbReference>
<dbReference type="InterPro" id="IPR026055">
    <property type="entry name" value="FAR"/>
</dbReference>
<evidence type="ECO:0000313" key="3">
    <source>
        <dbReference type="Proteomes" id="UP001374584"/>
    </source>
</evidence>
<keyword evidence="3" id="KW-1185">Reference proteome</keyword>
<accession>A0AAN9QQH6</accession>
<evidence type="ECO:0000259" key="1">
    <source>
        <dbReference type="Pfam" id="PF03015"/>
    </source>
</evidence>
<dbReference type="Gene3D" id="3.40.50.720">
    <property type="entry name" value="NAD(P)-binding Rossmann-like Domain"/>
    <property type="match status" value="1"/>
</dbReference>
<dbReference type="CDD" id="cd09071">
    <property type="entry name" value="FAR_C"/>
    <property type="match status" value="1"/>
</dbReference>
<name>A0AAN9QQH6_PHACN</name>
<organism evidence="2 3">
    <name type="scientific">Phaseolus coccineus</name>
    <name type="common">Scarlet runner bean</name>
    <name type="synonym">Phaseolus multiflorus</name>
    <dbReference type="NCBI Taxonomy" id="3886"/>
    <lineage>
        <taxon>Eukaryota</taxon>
        <taxon>Viridiplantae</taxon>
        <taxon>Streptophyta</taxon>
        <taxon>Embryophyta</taxon>
        <taxon>Tracheophyta</taxon>
        <taxon>Spermatophyta</taxon>
        <taxon>Magnoliopsida</taxon>
        <taxon>eudicotyledons</taxon>
        <taxon>Gunneridae</taxon>
        <taxon>Pentapetalae</taxon>
        <taxon>rosids</taxon>
        <taxon>fabids</taxon>
        <taxon>Fabales</taxon>
        <taxon>Fabaceae</taxon>
        <taxon>Papilionoideae</taxon>
        <taxon>50 kb inversion clade</taxon>
        <taxon>NPAAA clade</taxon>
        <taxon>indigoferoid/millettioid clade</taxon>
        <taxon>Phaseoleae</taxon>
        <taxon>Phaseolus</taxon>
    </lineage>
</organism>
<dbReference type="Proteomes" id="UP001374584">
    <property type="component" value="Unassembled WGS sequence"/>
</dbReference>